<keyword evidence="13" id="KW-1185">Reference proteome</keyword>
<feature type="binding site" evidence="8">
    <location>
        <begin position="16"/>
        <end position="18"/>
    </location>
    <ligand>
        <name>shikimate</name>
        <dbReference type="ChEBI" id="CHEBI:36208"/>
    </ligand>
</feature>
<dbReference type="CDD" id="cd01065">
    <property type="entry name" value="NAD_bind_Shikimate_DH"/>
    <property type="match status" value="1"/>
</dbReference>
<dbReference type="InterPro" id="IPR013708">
    <property type="entry name" value="Shikimate_DH-bd_N"/>
</dbReference>
<reference evidence="12 13" key="1">
    <citation type="submission" date="2013-08" db="EMBL/GenBank/DDBJ databases">
        <authorList>
            <person name="Huang J."/>
            <person name="Wang G."/>
        </authorList>
    </citation>
    <scope>NUCLEOTIDE SEQUENCE [LARGE SCALE GENOMIC DNA]</scope>
    <source>
        <strain evidence="12 13">JSM 076056</strain>
    </source>
</reference>
<dbReference type="Pfam" id="PF08501">
    <property type="entry name" value="Shikimate_dh_N"/>
    <property type="match status" value="1"/>
</dbReference>
<feature type="binding site" evidence="8">
    <location>
        <position position="88"/>
    </location>
    <ligand>
        <name>shikimate</name>
        <dbReference type="ChEBI" id="CHEBI:36208"/>
    </ligand>
</feature>
<evidence type="ECO:0000256" key="1">
    <source>
        <dbReference type="ARBA" id="ARBA00004871"/>
    </source>
</evidence>
<dbReference type="GO" id="GO:0009073">
    <property type="term" value="P:aromatic amino acid family biosynthetic process"/>
    <property type="evidence" value="ECO:0007669"/>
    <property type="project" value="UniProtKB-KW"/>
</dbReference>
<feature type="binding site" evidence="8">
    <location>
        <position position="63"/>
    </location>
    <ligand>
        <name>shikimate</name>
        <dbReference type="ChEBI" id="CHEBI:36208"/>
    </ligand>
</feature>
<comment type="caution">
    <text evidence="12">The sequence shown here is derived from an EMBL/GenBank/DDBJ whole genome shotgun (WGS) entry which is preliminary data.</text>
</comment>
<dbReference type="GO" id="GO:0004764">
    <property type="term" value="F:shikimate 3-dehydrogenase (NADP+) activity"/>
    <property type="evidence" value="ECO:0007669"/>
    <property type="project" value="UniProtKB-UniRule"/>
</dbReference>
<protein>
    <recommendedName>
        <fullName evidence="2 8">Shikimate dehydrogenase (NADP(+))</fullName>
        <shortName evidence="8">SDH</shortName>
        <ecNumber evidence="2 8">1.1.1.25</ecNumber>
    </recommendedName>
</protein>
<feature type="binding site" evidence="8">
    <location>
        <position position="251"/>
    </location>
    <ligand>
        <name>shikimate</name>
        <dbReference type="ChEBI" id="CHEBI:36208"/>
    </ligand>
</feature>
<comment type="similarity">
    <text evidence="8">Belongs to the shikimate dehydrogenase family.</text>
</comment>
<comment type="function">
    <text evidence="8">Involved in the biosynthesis of the chorismate, which leads to the biosynthesis of aromatic amino acids. Catalyzes the reversible NADPH linked reduction of 3-dehydroshikimate (DHSA) to yield shikimate (SA).</text>
</comment>
<dbReference type="OrthoDB" id="9792692at2"/>
<dbReference type="InterPro" id="IPR036291">
    <property type="entry name" value="NAD(P)-bd_dom_sf"/>
</dbReference>
<evidence type="ECO:0000313" key="12">
    <source>
        <dbReference type="EMBL" id="KGX93553.1"/>
    </source>
</evidence>
<dbReference type="UniPathway" id="UPA00053">
    <property type="reaction ID" value="UER00087"/>
</dbReference>
<dbReference type="STRING" id="1385510.GCA_000425205_01114"/>
<feature type="binding site" evidence="8">
    <location>
        <position position="103"/>
    </location>
    <ligand>
        <name>shikimate</name>
        <dbReference type="ChEBI" id="CHEBI:36208"/>
    </ligand>
</feature>
<evidence type="ECO:0000256" key="5">
    <source>
        <dbReference type="ARBA" id="ARBA00023002"/>
    </source>
</evidence>
<dbReference type="Gene3D" id="3.40.50.10860">
    <property type="entry name" value="Leucine Dehydrogenase, chain A, domain 1"/>
    <property type="match status" value="1"/>
</dbReference>
<feature type="domain" description="Quinate/shikimate 5-dehydrogenase/glutamyl-tRNA reductase" evidence="9">
    <location>
        <begin position="122"/>
        <end position="207"/>
    </location>
</feature>
<feature type="domain" description="Shikimate dehydrogenase substrate binding N-terminal" evidence="10">
    <location>
        <begin position="8"/>
        <end position="90"/>
    </location>
</feature>
<evidence type="ECO:0000259" key="11">
    <source>
        <dbReference type="Pfam" id="PF18317"/>
    </source>
</evidence>
<dbReference type="EC" id="1.1.1.25" evidence="2 8"/>
<sequence length="285" mass="31540">MNKYLFGVIGYPAKHSKSPWIHTNFLEEAQLEGLYRAIEVKPDDLSEAIKGFKALEMDGFNVTVPFKEAILPYLDEIDSYAAKIGAVNTVALENGKWKGYNTDGKGFVRSLREAYPSFDFPAGKALVIGAGGAAKGIYHALLEEEMVQVDVTNRTTEKAMKIIGNHAHEGQTHVLSLQEAEEKISDYDVIVQTTSVGMVPNTKDQVLSLAGVSSHAIVCDIVYKPFHTSFLLEAEQRGANVLHGHGMLLYQAALAFEIWTGKRVEATQLLKEFEQQVKDDEHANR</sequence>
<dbReference type="GO" id="GO:0019632">
    <property type="term" value="P:shikimate metabolic process"/>
    <property type="evidence" value="ECO:0007669"/>
    <property type="project" value="InterPro"/>
</dbReference>
<accession>A0A0A5GQQ6</accession>
<evidence type="ECO:0000256" key="3">
    <source>
        <dbReference type="ARBA" id="ARBA00022605"/>
    </source>
</evidence>
<dbReference type="Gene3D" id="3.40.50.720">
    <property type="entry name" value="NAD(P)-binding Rossmann-like Domain"/>
    <property type="match status" value="1"/>
</dbReference>
<evidence type="ECO:0000256" key="4">
    <source>
        <dbReference type="ARBA" id="ARBA00022857"/>
    </source>
</evidence>
<feature type="domain" description="SDH C-terminal" evidence="11">
    <location>
        <begin position="244"/>
        <end position="265"/>
    </location>
</feature>
<organism evidence="12 13">
    <name type="scientific">Pontibacillus halophilus JSM 076056 = DSM 19796</name>
    <dbReference type="NCBI Taxonomy" id="1385510"/>
    <lineage>
        <taxon>Bacteria</taxon>
        <taxon>Bacillati</taxon>
        <taxon>Bacillota</taxon>
        <taxon>Bacilli</taxon>
        <taxon>Bacillales</taxon>
        <taxon>Bacillaceae</taxon>
        <taxon>Pontibacillus</taxon>
    </lineage>
</organism>
<evidence type="ECO:0000259" key="10">
    <source>
        <dbReference type="Pfam" id="PF08501"/>
    </source>
</evidence>
<dbReference type="Pfam" id="PF01488">
    <property type="entry name" value="Shikimate_DH"/>
    <property type="match status" value="1"/>
</dbReference>
<evidence type="ECO:0000256" key="7">
    <source>
        <dbReference type="ARBA" id="ARBA00049442"/>
    </source>
</evidence>
<keyword evidence="6 8" id="KW-0057">Aromatic amino acid biosynthesis</keyword>
<name>A0A0A5GQQ6_9BACI</name>
<dbReference type="Pfam" id="PF18317">
    <property type="entry name" value="SDH_C"/>
    <property type="match status" value="1"/>
</dbReference>
<dbReference type="PANTHER" id="PTHR21089:SF1">
    <property type="entry name" value="BIFUNCTIONAL 3-DEHYDROQUINATE DEHYDRATASE_SHIKIMATE DEHYDROGENASE, CHLOROPLASTIC"/>
    <property type="match status" value="1"/>
</dbReference>
<dbReference type="InterPro" id="IPR022893">
    <property type="entry name" value="Shikimate_DH_fam"/>
</dbReference>
<dbReference type="InterPro" id="IPR006151">
    <property type="entry name" value="Shikm_DH/Glu-tRNA_Rdtase"/>
</dbReference>
<comment type="caution">
    <text evidence="8">Lacks conserved residue(s) required for the propagation of feature annotation.</text>
</comment>
<feature type="binding site" evidence="8">
    <location>
        <position position="221"/>
    </location>
    <ligand>
        <name>NADP(+)</name>
        <dbReference type="ChEBI" id="CHEBI:58349"/>
    </ligand>
</feature>
<proteinExistence type="inferred from homology"/>
<feature type="binding site" evidence="8">
    <location>
        <position position="244"/>
    </location>
    <ligand>
        <name>NADP(+)</name>
        <dbReference type="ChEBI" id="CHEBI:58349"/>
    </ligand>
</feature>
<dbReference type="PANTHER" id="PTHR21089">
    <property type="entry name" value="SHIKIMATE DEHYDROGENASE"/>
    <property type="match status" value="1"/>
</dbReference>
<dbReference type="eggNOG" id="COG0169">
    <property type="taxonomic scope" value="Bacteria"/>
</dbReference>
<dbReference type="RefSeq" id="WP_036769156.1">
    <property type="nucleotide sequence ID" value="NZ_AVPE01000002.1"/>
</dbReference>
<dbReference type="Proteomes" id="UP000030528">
    <property type="component" value="Unassembled WGS sequence"/>
</dbReference>
<dbReference type="GO" id="GO:0008652">
    <property type="term" value="P:amino acid biosynthetic process"/>
    <property type="evidence" value="ECO:0007669"/>
    <property type="project" value="UniProtKB-KW"/>
</dbReference>
<dbReference type="NCBIfam" id="TIGR00507">
    <property type="entry name" value="aroE"/>
    <property type="match status" value="1"/>
</dbReference>
<keyword evidence="4 8" id="KW-0521">NADP</keyword>
<feature type="binding site" evidence="8">
    <location>
        <begin position="153"/>
        <end position="158"/>
    </location>
    <ligand>
        <name>NADP(+)</name>
        <dbReference type="ChEBI" id="CHEBI:58349"/>
    </ligand>
</feature>
<feature type="binding site" evidence="8">
    <location>
        <position position="223"/>
    </location>
    <ligand>
        <name>shikimate</name>
        <dbReference type="ChEBI" id="CHEBI:36208"/>
    </ligand>
</feature>
<keyword evidence="3 8" id="KW-0028">Amino-acid biosynthesis</keyword>
<dbReference type="InterPro" id="IPR046346">
    <property type="entry name" value="Aminoacid_DH-like_N_sf"/>
</dbReference>
<dbReference type="HAMAP" id="MF_00222">
    <property type="entry name" value="Shikimate_DH_AroE"/>
    <property type="match status" value="1"/>
</dbReference>
<dbReference type="InterPro" id="IPR011342">
    <property type="entry name" value="Shikimate_DH"/>
</dbReference>
<dbReference type="GO" id="GO:0005829">
    <property type="term" value="C:cytosol"/>
    <property type="evidence" value="ECO:0007669"/>
    <property type="project" value="TreeGrafter"/>
</dbReference>
<comment type="catalytic activity">
    <reaction evidence="7 8">
        <text>shikimate + NADP(+) = 3-dehydroshikimate + NADPH + H(+)</text>
        <dbReference type="Rhea" id="RHEA:17737"/>
        <dbReference type="ChEBI" id="CHEBI:15378"/>
        <dbReference type="ChEBI" id="CHEBI:16630"/>
        <dbReference type="ChEBI" id="CHEBI:36208"/>
        <dbReference type="ChEBI" id="CHEBI:57783"/>
        <dbReference type="ChEBI" id="CHEBI:58349"/>
        <dbReference type="EC" id="1.1.1.25"/>
    </reaction>
</comment>
<dbReference type="GO" id="GO:0050661">
    <property type="term" value="F:NADP binding"/>
    <property type="evidence" value="ECO:0007669"/>
    <property type="project" value="InterPro"/>
</dbReference>
<feature type="active site" description="Proton acceptor" evidence="8">
    <location>
        <position position="67"/>
    </location>
</feature>
<dbReference type="SUPFAM" id="SSF53223">
    <property type="entry name" value="Aminoacid dehydrogenase-like, N-terminal domain"/>
    <property type="match status" value="1"/>
</dbReference>
<evidence type="ECO:0000256" key="6">
    <source>
        <dbReference type="ARBA" id="ARBA00023141"/>
    </source>
</evidence>
<dbReference type="AlphaFoldDB" id="A0A0A5GQQ6"/>
<comment type="subunit">
    <text evidence="8">Homodimer.</text>
</comment>
<dbReference type="InterPro" id="IPR041121">
    <property type="entry name" value="SDH_C"/>
</dbReference>
<gene>
    <name evidence="8" type="primary">aroE</name>
    <name evidence="12" type="ORF">N781_11025</name>
</gene>
<evidence type="ECO:0000256" key="2">
    <source>
        <dbReference type="ARBA" id="ARBA00012962"/>
    </source>
</evidence>
<keyword evidence="5 8" id="KW-0560">Oxidoreductase</keyword>
<evidence type="ECO:0000313" key="13">
    <source>
        <dbReference type="Proteomes" id="UP000030528"/>
    </source>
</evidence>
<feature type="binding site" evidence="8">
    <location>
        <begin position="129"/>
        <end position="133"/>
    </location>
    <ligand>
        <name>NADP(+)</name>
        <dbReference type="ChEBI" id="CHEBI:58349"/>
    </ligand>
</feature>
<evidence type="ECO:0000259" key="9">
    <source>
        <dbReference type="Pfam" id="PF01488"/>
    </source>
</evidence>
<evidence type="ECO:0000256" key="8">
    <source>
        <dbReference type="HAMAP-Rule" id="MF_00222"/>
    </source>
</evidence>
<dbReference type="SUPFAM" id="SSF51735">
    <property type="entry name" value="NAD(P)-binding Rossmann-fold domains"/>
    <property type="match status" value="1"/>
</dbReference>
<dbReference type="EMBL" id="AVPE01000002">
    <property type="protein sequence ID" value="KGX93553.1"/>
    <property type="molecule type" value="Genomic_DNA"/>
</dbReference>
<comment type="pathway">
    <text evidence="1 8">Metabolic intermediate biosynthesis; chorismate biosynthesis; chorismate from D-erythrose 4-phosphate and phosphoenolpyruvate: step 4/7.</text>
</comment>
<dbReference type="GO" id="GO:0009423">
    <property type="term" value="P:chorismate biosynthetic process"/>
    <property type="evidence" value="ECO:0007669"/>
    <property type="project" value="UniProtKB-UniRule"/>
</dbReference>